<comment type="caution">
    <text evidence="12">Lacks conserved residue(s) required for the propagation of feature annotation.</text>
</comment>
<feature type="domain" description="Carbohydrate kinase PfkB" evidence="13">
    <location>
        <begin position="6"/>
        <end position="302"/>
    </location>
</feature>
<dbReference type="InterPro" id="IPR002173">
    <property type="entry name" value="Carboh/pur_kinase_PfkB_CS"/>
</dbReference>
<feature type="binding site" evidence="12">
    <location>
        <begin position="14"/>
        <end position="16"/>
    </location>
    <ligand>
        <name>substrate</name>
    </ligand>
</feature>
<comment type="cofactor">
    <cofactor evidence="12">
        <name>Mg(2+)</name>
        <dbReference type="ChEBI" id="CHEBI:18420"/>
    </cofactor>
    <text evidence="12">Requires a divalent cation, most likely magnesium in vivo, as an electrophilic catalyst to aid phosphoryl group transfer. It is the chelate of the metal and the nucleotide that is the actual substrate.</text>
</comment>
<dbReference type="PANTHER" id="PTHR10584:SF166">
    <property type="entry name" value="RIBOKINASE"/>
    <property type="match status" value="1"/>
</dbReference>
<dbReference type="EC" id="2.7.1.15" evidence="2 12"/>
<feature type="binding site" evidence="12">
    <location>
        <position position="290"/>
    </location>
    <ligand>
        <name>K(+)</name>
        <dbReference type="ChEBI" id="CHEBI:29103"/>
    </ligand>
</feature>
<comment type="function">
    <text evidence="12">Catalyzes the phosphorylation of ribose at O-5 in a reaction requiring ATP and magnesium. The resulting D-ribose-5-phosphate can then be used either for sythesis of nucleotides, histidine, and tryptophan, or as a component of the pentose phosphate pathway.</text>
</comment>
<dbReference type="HAMAP" id="MF_01987">
    <property type="entry name" value="Ribokinase"/>
    <property type="match status" value="1"/>
</dbReference>
<keyword evidence="5 12" id="KW-0479">Metal-binding</keyword>
<comment type="subunit">
    <text evidence="12">Homodimer.</text>
</comment>
<keyword evidence="12" id="KW-0963">Cytoplasm</keyword>
<keyword evidence="11 12" id="KW-0119">Carbohydrate metabolism</keyword>
<evidence type="ECO:0000256" key="5">
    <source>
        <dbReference type="ARBA" id="ARBA00022723"/>
    </source>
</evidence>
<evidence type="ECO:0000256" key="1">
    <source>
        <dbReference type="ARBA" id="ARBA00005380"/>
    </source>
</evidence>
<comment type="activity regulation">
    <text evidence="12">Activated by a monovalent cation that binds near, but not in, the active site. The most likely occupant of the site in vivo is potassium. Ion binding induces a conformational change that may alter substrate affinity.</text>
</comment>
<dbReference type="EMBL" id="BAABHS010000002">
    <property type="protein sequence ID" value="GAA4949710.1"/>
    <property type="molecule type" value="Genomic_DNA"/>
</dbReference>
<dbReference type="CDD" id="cd01174">
    <property type="entry name" value="ribokinase"/>
    <property type="match status" value="1"/>
</dbReference>
<reference evidence="15" key="1">
    <citation type="journal article" date="2019" name="Int. J. Syst. Evol. Microbiol.">
        <title>The Global Catalogue of Microorganisms (GCM) 10K type strain sequencing project: providing services to taxonomists for standard genome sequencing and annotation.</title>
        <authorList>
            <consortium name="The Broad Institute Genomics Platform"/>
            <consortium name="The Broad Institute Genome Sequencing Center for Infectious Disease"/>
            <person name="Wu L."/>
            <person name="Ma J."/>
        </authorList>
    </citation>
    <scope>NUCLEOTIDE SEQUENCE [LARGE SCALE GENOMIC DNA]</scope>
    <source>
        <strain evidence="15">JCM 17986</strain>
    </source>
</reference>
<evidence type="ECO:0000256" key="4">
    <source>
        <dbReference type="ARBA" id="ARBA00022679"/>
    </source>
</evidence>
<keyword evidence="15" id="KW-1185">Reference proteome</keyword>
<evidence type="ECO:0000256" key="6">
    <source>
        <dbReference type="ARBA" id="ARBA00022741"/>
    </source>
</evidence>
<feature type="binding site" evidence="12">
    <location>
        <begin position="42"/>
        <end position="46"/>
    </location>
    <ligand>
        <name>substrate</name>
    </ligand>
</feature>
<dbReference type="InterPro" id="IPR029056">
    <property type="entry name" value="Ribokinase-like"/>
</dbReference>
<dbReference type="Pfam" id="PF00294">
    <property type="entry name" value="PfkB"/>
    <property type="match status" value="1"/>
</dbReference>
<feature type="binding site" evidence="12">
    <location>
        <begin position="259"/>
        <end position="260"/>
    </location>
    <ligand>
        <name>ATP</name>
        <dbReference type="ChEBI" id="CHEBI:30616"/>
    </ligand>
</feature>
<accession>A0ABP9GQP0</accession>
<evidence type="ECO:0000256" key="9">
    <source>
        <dbReference type="ARBA" id="ARBA00022842"/>
    </source>
</evidence>
<evidence type="ECO:0000256" key="10">
    <source>
        <dbReference type="ARBA" id="ARBA00022958"/>
    </source>
</evidence>
<gene>
    <name evidence="12" type="primary">rbsK</name>
    <name evidence="14" type="ORF">GCM10023205_07800</name>
</gene>
<feature type="active site" description="Proton acceptor" evidence="12">
    <location>
        <position position="260"/>
    </location>
</feature>
<dbReference type="InterPro" id="IPR011877">
    <property type="entry name" value="Ribokinase"/>
</dbReference>
<feature type="binding site" evidence="12">
    <location>
        <begin position="227"/>
        <end position="232"/>
    </location>
    <ligand>
        <name>ATP</name>
        <dbReference type="ChEBI" id="CHEBI:30616"/>
    </ligand>
</feature>
<comment type="pathway">
    <text evidence="12">Carbohydrate metabolism; D-ribose degradation; D-ribose 5-phosphate from beta-D-ribopyranose: step 2/2.</text>
</comment>
<feature type="binding site" evidence="12">
    <location>
        <position position="295"/>
    </location>
    <ligand>
        <name>K(+)</name>
        <dbReference type="ChEBI" id="CHEBI:29103"/>
    </ligand>
</feature>
<evidence type="ECO:0000256" key="3">
    <source>
        <dbReference type="ARBA" id="ARBA00016943"/>
    </source>
</evidence>
<protein>
    <recommendedName>
        <fullName evidence="3 12">Ribokinase</fullName>
        <shortName evidence="12">RK</shortName>
        <ecNumber evidence="2 12">2.7.1.15</ecNumber>
    </recommendedName>
</protein>
<sequence>MTTPPEVLVIGSVNADLVVRVPHHPRPGETVLGADLVVHPGGKGANQAVAAARLGARVAFAGRVGSDAYGPMLLDSLRGAGVDTALVGVSDGASGVAMITVDDAGENAIAVSPGANATVLPAAMAQVEAVLATVPVVVTQLEIPDEAVDWLLRLGRAHGTRVVVNPSPGPWRTSDDNVAACDPLVVNRIEAAEILGMPSFGGTPDEALAALRTWRDRPLRPKSVVVTLGGDGAVLFDGDGEPVHVPAAKVAPVDTTGAGDAFTGALAWRLARGDGLADAVRLAVRVGAAATTRAGAQSSYPTLAELAERAPENIL</sequence>
<keyword evidence="10 12" id="KW-0630">Potassium</keyword>
<evidence type="ECO:0000256" key="7">
    <source>
        <dbReference type="ARBA" id="ARBA00022777"/>
    </source>
</evidence>
<dbReference type="InterPro" id="IPR011611">
    <property type="entry name" value="PfkB_dom"/>
</dbReference>
<comment type="similarity">
    <text evidence="12">Belongs to the carbohydrate kinase PfkB family. Ribokinase subfamily.</text>
</comment>
<dbReference type="InterPro" id="IPR002139">
    <property type="entry name" value="Ribo/fructo_kinase"/>
</dbReference>
<dbReference type="PANTHER" id="PTHR10584">
    <property type="entry name" value="SUGAR KINASE"/>
    <property type="match status" value="1"/>
</dbReference>
<evidence type="ECO:0000259" key="13">
    <source>
        <dbReference type="Pfam" id="PF00294"/>
    </source>
</evidence>
<feature type="binding site" evidence="12">
    <location>
        <position position="142"/>
    </location>
    <ligand>
        <name>substrate</name>
    </ligand>
</feature>
<dbReference type="PROSITE" id="PS00584">
    <property type="entry name" value="PFKB_KINASES_2"/>
    <property type="match status" value="1"/>
</dbReference>
<dbReference type="Gene3D" id="3.40.1190.20">
    <property type="match status" value="1"/>
</dbReference>
<keyword evidence="6 12" id="KW-0547">Nucleotide-binding</keyword>
<feature type="binding site" evidence="12">
    <location>
        <position position="187"/>
    </location>
    <ligand>
        <name>ATP</name>
        <dbReference type="ChEBI" id="CHEBI:30616"/>
    </ligand>
</feature>
<comment type="caution">
    <text evidence="14">The sequence shown here is derived from an EMBL/GenBank/DDBJ whole genome shotgun (WGS) entry which is preliminary data.</text>
</comment>
<feature type="binding site" evidence="12">
    <location>
        <position position="293"/>
    </location>
    <ligand>
        <name>K(+)</name>
        <dbReference type="ChEBI" id="CHEBI:29103"/>
    </ligand>
</feature>
<keyword evidence="7 12" id="KW-0418">Kinase</keyword>
<name>A0ABP9GQP0_9ACTN</name>
<dbReference type="RefSeq" id="WP_345673806.1">
    <property type="nucleotide sequence ID" value="NZ_BAABHS010000002.1"/>
</dbReference>
<evidence type="ECO:0000313" key="15">
    <source>
        <dbReference type="Proteomes" id="UP001500466"/>
    </source>
</evidence>
<feature type="binding site" evidence="12">
    <location>
        <position position="254"/>
    </location>
    <ligand>
        <name>K(+)</name>
        <dbReference type="ChEBI" id="CHEBI:29103"/>
    </ligand>
</feature>
<feature type="binding site" evidence="12">
    <location>
        <position position="256"/>
    </location>
    <ligand>
        <name>K(+)</name>
        <dbReference type="ChEBI" id="CHEBI:29103"/>
    </ligand>
</feature>
<keyword evidence="9 12" id="KW-0460">Magnesium</keyword>
<keyword evidence="4 12" id="KW-0808">Transferase</keyword>
<keyword evidence="8 12" id="KW-0067">ATP-binding</keyword>
<evidence type="ECO:0000256" key="8">
    <source>
        <dbReference type="ARBA" id="ARBA00022840"/>
    </source>
</evidence>
<evidence type="ECO:0000256" key="12">
    <source>
        <dbReference type="HAMAP-Rule" id="MF_01987"/>
    </source>
</evidence>
<evidence type="ECO:0000256" key="2">
    <source>
        <dbReference type="ARBA" id="ARBA00012035"/>
    </source>
</evidence>
<comment type="similarity">
    <text evidence="1">Belongs to the carbohydrate kinase pfkB family.</text>
</comment>
<dbReference type="Proteomes" id="UP001500466">
    <property type="component" value="Unassembled WGS sequence"/>
</dbReference>
<proteinExistence type="inferred from homology"/>
<feature type="binding site" evidence="12">
    <location>
        <position position="260"/>
    </location>
    <ligand>
        <name>substrate</name>
    </ligand>
</feature>
<dbReference type="PRINTS" id="PR00990">
    <property type="entry name" value="RIBOKINASE"/>
</dbReference>
<evidence type="ECO:0000256" key="11">
    <source>
        <dbReference type="ARBA" id="ARBA00023277"/>
    </source>
</evidence>
<dbReference type="SUPFAM" id="SSF53613">
    <property type="entry name" value="Ribokinase-like"/>
    <property type="match status" value="1"/>
</dbReference>
<organism evidence="14 15">
    <name type="scientific">Yinghuangia aomiensis</name>
    <dbReference type="NCBI Taxonomy" id="676205"/>
    <lineage>
        <taxon>Bacteria</taxon>
        <taxon>Bacillati</taxon>
        <taxon>Actinomycetota</taxon>
        <taxon>Actinomycetes</taxon>
        <taxon>Kitasatosporales</taxon>
        <taxon>Streptomycetaceae</taxon>
        <taxon>Yinghuangia</taxon>
    </lineage>
</organism>
<comment type="catalytic activity">
    <reaction evidence="12">
        <text>D-ribose + ATP = D-ribose 5-phosphate + ADP + H(+)</text>
        <dbReference type="Rhea" id="RHEA:13697"/>
        <dbReference type="ChEBI" id="CHEBI:15378"/>
        <dbReference type="ChEBI" id="CHEBI:30616"/>
        <dbReference type="ChEBI" id="CHEBI:47013"/>
        <dbReference type="ChEBI" id="CHEBI:78346"/>
        <dbReference type="ChEBI" id="CHEBI:456216"/>
        <dbReference type="EC" id="2.7.1.15"/>
    </reaction>
</comment>
<evidence type="ECO:0000313" key="14">
    <source>
        <dbReference type="EMBL" id="GAA4949710.1"/>
    </source>
</evidence>
<feature type="binding site" evidence="12">
    <location>
        <position position="299"/>
    </location>
    <ligand>
        <name>K(+)</name>
        <dbReference type="ChEBI" id="CHEBI:29103"/>
    </ligand>
</feature>
<comment type="subcellular location">
    <subcellularLocation>
        <location evidence="12">Cytoplasm</location>
    </subcellularLocation>
</comment>